<sequence length="196" mass="22215">MKKMLSISVAFFVLLLFSFLVIRYNSGPKTIKEALSISHPEKINIIHEESTEHGIVVFYHKSSDTGFSAAVLKESFGNYEVIYSAAQGDISEPLNRFGFTYMFFPSIKNTSPPMYYGLIQNPDIAQIKIIEQKRGMDGRTKIIEGTDSRLWLMDMSPFEGSEFQIIALSKDNKEILKRNDNLSLQVTDVNQSVKAE</sequence>
<gene>
    <name evidence="1" type="ORF">HMI46_22965</name>
</gene>
<evidence type="ECO:0000313" key="2">
    <source>
        <dbReference type="Proteomes" id="UP000552038"/>
    </source>
</evidence>
<evidence type="ECO:0000313" key="1">
    <source>
        <dbReference type="EMBL" id="NOJ73390.1"/>
    </source>
</evidence>
<dbReference type="RefSeq" id="WP_171419062.1">
    <property type="nucleotide sequence ID" value="NZ_JABFOR010000043.1"/>
</dbReference>
<organism evidence="1 2">
    <name type="scientific">Paenibacillus alvei</name>
    <name type="common">Bacillus alvei</name>
    <dbReference type="NCBI Taxonomy" id="44250"/>
    <lineage>
        <taxon>Bacteria</taxon>
        <taxon>Bacillati</taxon>
        <taxon>Bacillota</taxon>
        <taxon>Bacilli</taxon>
        <taxon>Bacillales</taxon>
        <taxon>Paenibacillaceae</taxon>
        <taxon>Paenibacillus</taxon>
    </lineage>
</organism>
<dbReference type="AlphaFoldDB" id="A0AAP7DKU6"/>
<comment type="caution">
    <text evidence="1">The sequence shown here is derived from an EMBL/GenBank/DDBJ whole genome shotgun (WGS) entry which is preliminary data.</text>
</comment>
<proteinExistence type="predicted"/>
<dbReference type="Proteomes" id="UP000552038">
    <property type="component" value="Unassembled WGS sequence"/>
</dbReference>
<accession>A0AAP7DKU6</accession>
<dbReference type="EMBL" id="JABFOR010000043">
    <property type="protein sequence ID" value="NOJ73390.1"/>
    <property type="molecule type" value="Genomic_DNA"/>
</dbReference>
<reference evidence="1 2" key="1">
    <citation type="submission" date="2020-05" db="EMBL/GenBank/DDBJ databases">
        <title>Whole genome sequencing and identification of novel metabolites from Paenibacillus alvei strain JR949.</title>
        <authorList>
            <person name="Rajendhran J."/>
            <person name="Sree Pranav P."/>
            <person name="Mahalakshmi B."/>
            <person name="Karthikeyan R."/>
        </authorList>
    </citation>
    <scope>NUCLEOTIDE SEQUENCE [LARGE SCALE GENOMIC DNA]</scope>
    <source>
        <strain evidence="1 2">JR949</strain>
    </source>
</reference>
<name>A0AAP7DKU6_PAEAL</name>
<protein>
    <submittedName>
        <fullName evidence="1">Uncharacterized protein</fullName>
    </submittedName>
</protein>